<organism evidence="2 3">
    <name type="scientific">Sparassis crispa</name>
    <dbReference type="NCBI Taxonomy" id="139825"/>
    <lineage>
        <taxon>Eukaryota</taxon>
        <taxon>Fungi</taxon>
        <taxon>Dikarya</taxon>
        <taxon>Basidiomycota</taxon>
        <taxon>Agaricomycotina</taxon>
        <taxon>Agaricomycetes</taxon>
        <taxon>Polyporales</taxon>
        <taxon>Sparassidaceae</taxon>
        <taxon>Sparassis</taxon>
    </lineage>
</organism>
<dbReference type="InParanoid" id="A0A401H162"/>
<proteinExistence type="predicted"/>
<evidence type="ECO:0000313" key="2">
    <source>
        <dbReference type="EMBL" id="GBE88154.1"/>
    </source>
</evidence>
<feature type="region of interest" description="Disordered" evidence="1">
    <location>
        <begin position="34"/>
        <end position="129"/>
    </location>
</feature>
<evidence type="ECO:0000256" key="1">
    <source>
        <dbReference type="SAM" id="MobiDB-lite"/>
    </source>
</evidence>
<protein>
    <recommendedName>
        <fullName evidence="4">CCHC-type domain-containing protein</fullName>
    </recommendedName>
</protein>
<accession>A0A401H162</accession>
<comment type="caution">
    <text evidence="2">The sequence shown here is derived from an EMBL/GenBank/DDBJ whole genome shotgun (WGS) entry which is preliminary data.</text>
</comment>
<dbReference type="Proteomes" id="UP000287166">
    <property type="component" value="Unassembled WGS sequence"/>
</dbReference>
<dbReference type="EMBL" id="BFAD01000012">
    <property type="protein sequence ID" value="GBE88154.1"/>
    <property type="molecule type" value="Genomic_DNA"/>
</dbReference>
<evidence type="ECO:0000313" key="3">
    <source>
        <dbReference type="Proteomes" id="UP000287166"/>
    </source>
</evidence>
<dbReference type="GeneID" id="38785071"/>
<keyword evidence="3" id="KW-1185">Reference proteome</keyword>
<feature type="compositionally biased region" description="Basic and acidic residues" evidence="1">
    <location>
        <begin position="95"/>
        <end position="118"/>
    </location>
</feature>
<feature type="compositionally biased region" description="Polar residues" evidence="1">
    <location>
        <begin position="34"/>
        <end position="47"/>
    </location>
</feature>
<feature type="compositionally biased region" description="Basic and acidic residues" evidence="1">
    <location>
        <begin position="65"/>
        <end position="77"/>
    </location>
</feature>
<reference evidence="2 3" key="1">
    <citation type="journal article" date="2018" name="Sci. Rep.">
        <title>Genome sequence of the cauliflower mushroom Sparassis crispa (Hanabiratake) and its association with beneficial usage.</title>
        <authorList>
            <person name="Kiyama R."/>
            <person name="Furutani Y."/>
            <person name="Kawaguchi K."/>
            <person name="Nakanishi T."/>
        </authorList>
    </citation>
    <scope>NUCLEOTIDE SEQUENCE [LARGE SCALE GENOMIC DNA]</scope>
</reference>
<name>A0A401H162_9APHY</name>
<sequence length="129" mass="14632">MPQSWNYVFSGLSQYYTSSEIKCHLKEEYAIRQNQQSTVRAYNAKQQSGKRSKKEYKPGDPFCKNCERPSHYIKDCWSKGGGAEGKGPRSKKKEKKDSEKQDAKGKERVNEVKEDSDHLSCMAAPGSSS</sequence>
<dbReference type="AlphaFoldDB" id="A0A401H162"/>
<dbReference type="RefSeq" id="XP_027619067.1">
    <property type="nucleotide sequence ID" value="XM_027763266.1"/>
</dbReference>
<gene>
    <name evidence="2" type="ORF">SCP_1203840</name>
</gene>
<dbReference type="OrthoDB" id="2692435at2759"/>
<evidence type="ECO:0008006" key="4">
    <source>
        <dbReference type="Google" id="ProtNLM"/>
    </source>
</evidence>